<reference evidence="2 3" key="1">
    <citation type="submission" date="2024-06" db="EMBL/GenBank/DDBJ databases">
        <authorList>
            <person name="Li Z."/>
            <person name="Jiang Y."/>
        </authorList>
    </citation>
    <scope>NUCLEOTIDE SEQUENCE [LARGE SCALE GENOMIC DNA]</scope>
    <source>
        <strain evidence="2 3">HSW-8</strain>
    </source>
</reference>
<dbReference type="SUPFAM" id="SSF109604">
    <property type="entry name" value="HD-domain/PDEase-like"/>
    <property type="match status" value="1"/>
</dbReference>
<dbReference type="Gene3D" id="1.10.3210.10">
    <property type="entry name" value="Hypothetical protein af1432"/>
    <property type="match status" value="1"/>
</dbReference>
<dbReference type="Pfam" id="PF01966">
    <property type="entry name" value="HD"/>
    <property type="match status" value="1"/>
</dbReference>
<protein>
    <submittedName>
        <fullName evidence="2">HD domain-containing protein</fullName>
    </submittedName>
</protein>
<dbReference type="Proteomes" id="UP001465331">
    <property type="component" value="Unassembled WGS sequence"/>
</dbReference>
<comment type="caution">
    <text evidence="2">The sequence shown here is derived from an EMBL/GenBank/DDBJ whole genome shotgun (WGS) entry which is preliminary data.</text>
</comment>
<feature type="domain" description="HD" evidence="1">
    <location>
        <begin position="30"/>
        <end position="110"/>
    </location>
</feature>
<evidence type="ECO:0000313" key="3">
    <source>
        <dbReference type="Proteomes" id="UP001465331"/>
    </source>
</evidence>
<gene>
    <name evidence="2" type="ORF">ABSH63_05050</name>
</gene>
<accession>A0ABV2A8A2</accession>
<dbReference type="EMBL" id="JBEPIJ010000004">
    <property type="protein sequence ID" value="MES0873379.1"/>
    <property type="molecule type" value="Genomic_DNA"/>
</dbReference>
<dbReference type="RefSeq" id="WP_352887977.1">
    <property type="nucleotide sequence ID" value="NZ_JBEPIJ010000004.1"/>
</dbReference>
<sequence length="179" mass="20751">MHIHQDFPQLDALLERWRDALGADHEAYRNHLLRMLNFCFALARPDTDAQRKLVIAAVFHDLAIWTHGTIDYLRPSADLAREWLQAEGLGDWADEIDAIIDQHHRFRRWDAPGGELVEAFRKADLVDVSLGMVRFGLPRAFVAEVRARFPNAGFHKRLVQLTLRQLCTDPLHPLPMMKW</sequence>
<organism evidence="2 3">
    <name type="scientific">Sinimarinibacterium thermocellulolyticum</name>
    <dbReference type="NCBI Taxonomy" id="3170016"/>
    <lineage>
        <taxon>Bacteria</taxon>
        <taxon>Pseudomonadati</taxon>
        <taxon>Pseudomonadota</taxon>
        <taxon>Gammaproteobacteria</taxon>
        <taxon>Nevskiales</taxon>
        <taxon>Nevskiaceae</taxon>
        <taxon>Sinimarinibacterium</taxon>
    </lineage>
</organism>
<evidence type="ECO:0000259" key="1">
    <source>
        <dbReference type="Pfam" id="PF01966"/>
    </source>
</evidence>
<name>A0ABV2A8A2_9GAMM</name>
<keyword evidence="3" id="KW-1185">Reference proteome</keyword>
<dbReference type="InterPro" id="IPR006674">
    <property type="entry name" value="HD_domain"/>
</dbReference>
<evidence type="ECO:0000313" key="2">
    <source>
        <dbReference type="EMBL" id="MES0873379.1"/>
    </source>
</evidence>
<proteinExistence type="predicted"/>